<feature type="binding site" evidence="7">
    <location>
        <position position="22"/>
    </location>
    <ligand>
        <name>5-amino-6-(D-ribitylamino)uracil</name>
        <dbReference type="ChEBI" id="CHEBI:15934"/>
    </ligand>
</feature>
<dbReference type="SUPFAM" id="SSF52121">
    <property type="entry name" value="Lumazine synthase"/>
    <property type="match status" value="1"/>
</dbReference>
<evidence type="ECO:0000256" key="6">
    <source>
        <dbReference type="ARBA" id="ARBA00048785"/>
    </source>
</evidence>
<dbReference type="NCBIfam" id="NF000812">
    <property type="entry name" value="PRK00061.1-4"/>
    <property type="match status" value="1"/>
</dbReference>
<comment type="pathway">
    <text evidence="1 7">Cofactor biosynthesis; riboflavin biosynthesis; riboflavin from 2-hydroxy-3-oxobutyl phosphate and 5-amino-6-(D-ribitylamino)uracil: step 1/2.</text>
</comment>
<dbReference type="EC" id="2.5.1.78" evidence="3 7"/>
<dbReference type="HAMAP" id="MF_00178">
    <property type="entry name" value="Lumazine_synth"/>
    <property type="match status" value="1"/>
</dbReference>
<evidence type="ECO:0000256" key="4">
    <source>
        <dbReference type="ARBA" id="ARBA00022619"/>
    </source>
</evidence>
<feature type="binding site" evidence="7">
    <location>
        <begin position="81"/>
        <end position="83"/>
    </location>
    <ligand>
        <name>5-amino-6-(D-ribitylamino)uracil</name>
        <dbReference type="ChEBI" id="CHEBI:15934"/>
    </ligand>
</feature>
<dbReference type="PANTHER" id="PTHR21058:SF0">
    <property type="entry name" value="6,7-DIMETHYL-8-RIBITYLLUMAZINE SYNTHASE"/>
    <property type="match status" value="1"/>
</dbReference>
<name>A0ABV8CID7_9GAMM</name>
<evidence type="ECO:0000313" key="9">
    <source>
        <dbReference type="Proteomes" id="UP001595692"/>
    </source>
</evidence>
<gene>
    <name evidence="8" type="primary">ribE</name>
    <name evidence="7" type="synonym">ribH</name>
    <name evidence="8" type="ORF">ACFOSS_00085</name>
</gene>
<evidence type="ECO:0000256" key="1">
    <source>
        <dbReference type="ARBA" id="ARBA00004917"/>
    </source>
</evidence>
<dbReference type="EMBL" id="JBHSAF010000001">
    <property type="protein sequence ID" value="MFC3911864.1"/>
    <property type="molecule type" value="Genomic_DNA"/>
</dbReference>
<dbReference type="GO" id="GO:0000906">
    <property type="term" value="F:6,7-dimethyl-8-ribityllumazine synthase activity"/>
    <property type="evidence" value="ECO:0007669"/>
    <property type="project" value="UniProtKB-EC"/>
</dbReference>
<comment type="subunit">
    <text evidence="7">Forms an icosahedral capsid composed of 60 subunits, arranged as a dodecamer of pentamers.</text>
</comment>
<comment type="function">
    <text evidence="7">Catalyzes the formation of 6,7-dimethyl-8-ribityllumazine by condensation of 5-amino-6-(D-ribitylamino)uracil with 3,4-dihydroxy-2-butanone 4-phosphate. This is the penultimate step in the biosynthesis of riboflavin.</text>
</comment>
<organism evidence="8 9">
    <name type="scientific">Pseudaeromonas sharmana</name>
    <dbReference type="NCBI Taxonomy" id="328412"/>
    <lineage>
        <taxon>Bacteria</taxon>
        <taxon>Pseudomonadati</taxon>
        <taxon>Pseudomonadota</taxon>
        <taxon>Gammaproteobacteria</taxon>
        <taxon>Aeromonadales</taxon>
        <taxon>Aeromonadaceae</taxon>
        <taxon>Pseudaeromonas</taxon>
    </lineage>
</organism>
<feature type="active site" description="Proton donor" evidence="7">
    <location>
        <position position="89"/>
    </location>
</feature>
<feature type="binding site" evidence="7">
    <location>
        <begin position="86"/>
        <end position="87"/>
    </location>
    <ligand>
        <name>(2S)-2-hydroxy-3-oxobutyl phosphate</name>
        <dbReference type="ChEBI" id="CHEBI:58830"/>
    </ligand>
</feature>
<accession>A0ABV8CID7</accession>
<comment type="catalytic activity">
    <reaction evidence="6 7">
        <text>(2S)-2-hydroxy-3-oxobutyl phosphate + 5-amino-6-(D-ribitylamino)uracil = 6,7-dimethyl-8-(1-D-ribityl)lumazine + phosphate + 2 H2O + H(+)</text>
        <dbReference type="Rhea" id="RHEA:26152"/>
        <dbReference type="ChEBI" id="CHEBI:15377"/>
        <dbReference type="ChEBI" id="CHEBI:15378"/>
        <dbReference type="ChEBI" id="CHEBI:15934"/>
        <dbReference type="ChEBI" id="CHEBI:43474"/>
        <dbReference type="ChEBI" id="CHEBI:58201"/>
        <dbReference type="ChEBI" id="CHEBI:58830"/>
        <dbReference type="EC" id="2.5.1.78"/>
    </reaction>
</comment>
<evidence type="ECO:0000256" key="3">
    <source>
        <dbReference type="ARBA" id="ARBA00012664"/>
    </source>
</evidence>
<keyword evidence="5 7" id="KW-0808">Transferase</keyword>
<evidence type="ECO:0000256" key="2">
    <source>
        <dbReference type="ARBA" id="ARBA00007424"/>
    </source>
</evidence>
<feature type="binding site" evidence="7">
    <location>
        <position position="128"/>
    </location>
    <ligand>
        <name>(2S)-2-hydroxy-3-oxobutyl phosphate</name>
        <dbReference type="ChEBI" id="CHEBI:58830"/>
    </ligand>
</feature>
<proteinExistence type="inferred from homology"/>
<dbReference type="Gene3D" id="3.40.50.960">
    <property type="entry name" value="Lumazine/riboflavin synthase"/>
    <property type="match status" value="1"/>
</dbReference>
<dbReference type="PANTHER" id="PTHR21058">
    <property type="entry name" value="6,7-DIMETHYL-8-RIBITYLLUMAZINE SYNTHASE DMRL SYNTHASE LUMAZINE SYNTHASE"/>
    <property type="match status" value="1"/>
</dbReference>
<evidence type="ECO:0000313" key="8">
    <source>
        <dbReference type="EMBL" id="MFC3911864.1"/>
    </source>
</evidence>
<sequence length="161" mass="17156">MKVIEGNIAAPEARIAIVVSRFNSFINERLIDGALDVIKRQGLVPDEQITLVRVPGAVEIPLAVKKLAKSGKVDAIVALGCVIRGDTYHFELVANENSKGMAQVMLEHEIPVAFGVLTTDNVEQAIQRAGTKAGNKGAEAALSALEMINVLKNLDVEGVSE</sequence>
<feature type="binding site" evidence="7">
    <location>
        <begin position="57"/>
        <end position="59"/>
    </location>
    <ligand>
        <name>5-amino-6-(D-ribitylamino)uracil</name>
        <dbReference type="ChEBI" id="CHEBI:15934"/>
    </ligand>
</feature>
<evidence type="ECO:0000256" key="5">
    <source>
        <dbReference type="ARBA" id="ARBA00022679"/>
    </source>
</evidence>
<evidence type="ECO:0000256" key="7">
    <source>
        <dbReference type="HAMAP-Rule" id="MF_00178"/>
    </source>
</evidence>
<dbReference type="InterPro" id="IPR002180">
    <property type="entry name" value="LS/RS"/>
</dbReference>
<comment type="similarity">
    <text evidence="2 7">Belongs to the DMRL synthase family.</text>
</comment>
<reference evidence="9" key="1">
    <citation type="journal article" date="2019" name="Int. J. Syst. Evol. Microbiol.">
        <title>The Global Catalogue of Microorganisms (GCM) 10K type strain sequencing project: providing services to taxonomists for standard genome sequencing and annotation.</title>
        <authorList>
            <consortium name="The Broad Institute Genomics Platform"/>
            <consortium name="The Broad Institute Genome Sequencing Center for Infectious Disease"/>
            <person name="Wu L."/>
            <person name="Ma J."/>
        </authorList>
    </citation>
    <scope>NUCLEOTIDE SEQUENCE [LARGE SCALE GENOMIC DNA]</scope>
    <source>
        <strain evidence="9">CCUG 54939</strain>
    </source>
</reference>
<dbReference type="CDD" id="cd09209">
    <property type="entry name" value="Lumazine_synthase-I"/>
    <property type="match status" value="1"/>
</dbReference>
<dbReference type="Pfam" id="PF00885">
    <property type="entry name" value="DMRL_synthase"/>
    <property type="match status" value="1"/>
</dbReference>
<dbReference type="InterPro" id="IPR034964">
    <property type="entry name" value="LS"/>
</dbReference>
<comment type="caution">
    <text evidence="8">The sequence shown here is derived from an EMBL/GenBank/DDBJ whole genome shotgun (WGS) entry which is preliminary data.</text>
</comment>
<dbReference type="InterPro" id="IPR036467">
    <property type="entry name" value="LS/RS_sf"/>
</dbReference>
<feature type="binding site" evidence="7">
    <location>
        <position position="114"/>
    </location>
    <ligand>
        <name>5-amino-6-(D-ribitylamino)uracil</name>
        <dbReference type="ChEBI" id="CHEBI:15934"/>
    </ligand>
</feature>
<dbReference type="RefSeq" id="WP_377149629.1">
    <property type="nucleotide sequence ID" value="NZ_JBHSAF010000001.1"/>
</dbReference>
<dbReference type="NCBIfam" id="TIGR00114">
    <property type="entry name" value="lumazine-synth"/>
    <property type="match status" value="1"/>
</dbReference>
<protein>
    <recommendedName>
        <fullName evidence="3 7">6,7-dimethyl-8-ribityllumazine synthase</fullName>
        <shortName evidence="7">DMRL synthase</shortName>
        <shortName evidence="7">LS</shortName>
        <shortName evidence="7">Lumazine synthase</shortName>
        <ecNumber evidence="3 7">2.5.1.78</ecNumber>
    </recommendedName>
</protein>
<keyword evidence="4 7" id="KW-0686">Riboflavin biosynthesis</keyword>
<keyword evidence="9" id="KW-1185">Reference proteome</keyword>
<dbReference type="Proteomes" id="UP001595692">
    <property type="component" value="Unassembled WGS sequence"/>
</dbReference>